<dbReference type="EMBL" id="CAEZTY010000095">
    <property type="protein sequence ID" value="CAB4597536.1"/>
    <property type="molecule type" value="Genomic_DNA"/>
</dbReference>
<dbReference type="Pfam" id="PF02353">
    <property type="entry name" value="CMAS"/>
    <property type="match status" value="1"/>
</dbReference>
<reference evidence="2" key="1">
    <citation type="submission" date="2020-05" db="EMBL/GenBank/DDBJ databases">
        <authorList>
            <person name="Chiriac C."/>
            <person name="Salcher M."/>
            <person name="Ghai R."/>
            <person name="Kavagutti S V."/>
        </authorList>
    </citation>
    <scope>NUCLEOTIDE SEQUENCE</scope>
</reference>
<dbReference type="PANTHER" id="PTHR43667:SF2">
    <property type="entry name" value="FATTY ACID C-METHYL TRANSFERASE"/>
    <property type="match status" value="1"/>
</dbReference>
<dbReference type="InterPro" id="IPR050723">
    <property type="entry name" value="CFA/CMAS"/>
</dbReference>
<dbReference type="AlphaFoldDB" id="A0A6J6IGG9"/>
<dbReference type="InterPro" id="IPR029063">
    <property type="entry name" value="SAM-dependent_MTases_sf"/>
</dbReference>
<evidence type="ECO:0000313" key="1">
    <source>
        <dbReference type="EMBL" id="CAB4597536.1"/>
    </source>
</evidence>
<sequence length="117" mass="13590">MGWFCDPCGHALRCPRHDNDKAHIIPGGCLPSIEAINRSIKRVTDLSFDEDFGFGADYAETLRRWRMNLHADEATLASLGLDQQFIRLWDFYLCYCEAGFDEKMIDVVQMRFTRPLR</sequence>
<dbReference type="SUPFAM" id="SSF53335">
    <property type="entry name" value="S-adenosyl-L-methionine-dependent methyltransferases"/>
    <property type="match status" value="1"/>
</dbReference>
<protein>
    <submittedName>
        <fullName evidence="2">Unannotated protein</fullName>
    </submittedName>
</protein>
<name>A0A6J6IGG9_9ZZZZ</name>
<gene>
    <name evidence="1" type="ORF">UFOPK1762_01713</name>
    <name evidence="2" type="ORF">UFOPK1906_00928</name>
</gene>
<accession>A0A6J6IGG9</accession>
<evidence type="ECO:0000313" key="2">
    <source>
        <dbReference type="EMBL" id="CAB4622848.1"/>
    </source>
</evidence>
<dbReference type="Gene3D" id="3.40.50.150">
    <property type="entry name" value="Vaccinia Virus protein VP39"/>
    <property type="match status" value="1"/>
</dbReference>
<organism evidence="2">
    <name type="scientific">freshwater metagenome</name>
    <dbReference type="NCBI Taxonomy" id="449393"/>
    <lineage>
        <taxon>unclassified sequences</taxon>
        <taxon>metagenomes</taxon>
        <taxon>ecological metagenomes</taxon>
    </lineage>
</organism>
<dbReference type="EMBL" id="CAEZVC010000050">
    <property type="protein sequence ID" value="CAB4622848.1"/>
    <property type="molecule type" value="Genomic_DNA"/>
</dbReference>
<dbReference type="PANTHER" id="PTHR43667">
    <property type="entry name" value="CYCLOPROPANE-FATTY-ACYL-PHOSPHOLIPID SYNTHASE"/>
    <property type="match status" value="1"/>
</dbReference>
<proteinExistence type="predicted"/>